<dbReference type="Proteomes" id="UP000006786">
    <property type="component" value="Unassembled WGS sequence"/>
</dbReference>
<dbReference type="PANTHER" id="PTHR36439">
    <property type="entry name" value="BLL4334 PROTEIN"/>
    <property type="match status" value="1"/>
</dbReference>
<dbReference type="PATRIC" id="fig|391937.3.peg.278"/>
<reference evidence="1 2" key="1">
    <citation type="journal article" date="2012" name="J. Bacteriol.">
        <title>Genome Sequence of Nitratireductor pacificus Type Strain pht-3B.</title>
        <authorList>
            <person name="Lai Q."/>
            <person name="Li G."/>
            <person name="Shao Z."/>
        </authorList>
    </citation>
    <scope>NUCLEOTIDE SEQUENCE [LARGE SCALE GENOMIC DNA]</scope>
    <source>
        <strain evidence="2">pht-3B</strain>
    </source>
</reference>
<dbReference type="InterPro" id="IPR012545">
    <property type="entry name" value="DUF1697"/>
</dbReference>
<dbReference type="EMBL" id="AMRM01000001">
    <property type="protein sequence ID" value="EKF20980.1"/>
    <property type="molecule type" value="Genomic_DNA"/>
</dbReference>
<dbReference type="Gene3D" id="3.30.70.1280">
    <property type="entry name" value="SP0830-like domains"/>
    <property type="match status" value="1"/>
</dbReference>
<dbReference type="SUPFAM" id="SSF160379">
    <property type="entry name" value="SP0830-like"/>
    <property type="match status" value="1"/>
</dbReference>
<accession>K2MJT7</accession>
<keyword evidence="2" id="KW-1185">Reference proteome</keyword>
<name>K2MJT7_9HYPH</name>
<evidence type="ECO:0000313" key="1">
    <source>
        <dbReference type="EMBL" id="EKF20980.1"/>
    </source>
</evidence>
<dbReference type="PIRSF" id="PIRSF008502">
    <property type="entry name" value="UCP008502"/>
    <property type="match status" value="1"/>
</dbReference>
<comment type="caution">
    <text evidence="1">The sequence shown here is derived from an EMBL/GenBank/DDBJ whole genome shotgun (WGS) entry which is preliminary data.</text>
</comment>
<gene>
    <name evidence="1" type="ORF">NA2_01340</name>
</gene>
<protein>
    <recommendedName>
        <fullName evidence="3">DUF1697 domain-containing protein</fullName>
    </recommendedName>
</protein>
<dbReference type="STRING" id="391937.NA2_01340"/>
<dbReference type="eggNOG" id="COG3797">
    <property type="taxonomic scope" value="Bacteria"/>
</dbReference>
<evidence type="ECO:0008006" key="3">
    <source>
        <dbReference type="Google" id="ProtNLM"/>
    </source>
</evidence>
<dbReference type="RefSeq" id="WP_008593318.1">
    <property type="nucleotide sequence ID" value="NZ_AMRM01000001.1"/>
</dbReference>
<dbReference type="PANTHER" id="PTHR36439:SF1">
    <property type="entry name" value="DUF1697 DOMAIN-CONTAINING PROTEIN"/>
    <property type="match status" value="1"/>
</dbReference>
<dbReference type="OrthoDB" id="9806494at2"/>
<proteinExistence type="predicted"/>
<organism evidence="1 2">
    <name type="scientific">Nitratireductor pacificus pht-3B</name>
    <dbReference type="NCBI Taxonomy" id="391937"/>
    <lineage>
        <taxon>Bacteria</taxon>
        <taxon>Pseudomonadati</taxon>
        <taxon>Pseudomonadota</taxon>
        <taxon>Alphaproteobacteria</taxon>
        <taxon>Hyphomicrobiales</taxon>
        <taxon>Phyllobacteriaceae</taxon>
        <taxon>Nitratireductor</taxon>
    </lineage>
</organism>
<evidence type="ECO:0000313" key="2">
    <source>
        <dbReference type="Proteomes" id="UP000006786"/>
    </source>
</evidence>
<dbReference type="Pfam" id="PF08002">
    <property type="entry name" value="DUF1697"/>
    <property type="match status" value="1"/>
</dbReference>
<dbReference type="AlphaFoldDB" id="K2MJT7"/>
<sequence>MDPTRYIVLFRGVGGATQLPVKRLKAVLDDAGFEDVATYINSGNAVLTASLDEAGVVEAVGEAVRREMGFDKAVIARGADDWDLMIARNPFAQAADDPTRVHVYALEAAPQPEDVEALEAKAGGTERFHLNGRTLYLHTPDGMGTSRFAPKIEPTLKVAMTARNWRSMLALQELARGG</sequence>